<name>C6T8W0_SOYBN</name>
<protein>
    <submittedName>
        <fullName evidence="1">Uncharacterized protein</fullName>
    </submittedName>
</protein>
<sequence length="61" mass="7192">MFRSWMSCYSMVIYMKDKIMGTVTVAVILWCHGIFVCRGTFHCLVCSLHFILPCARNQWKQ</sequence>
<evidence type="ECO:0000313" key="1">
    <source>
        <dbReference type="EMBL" id="ACU18262.1"/>
    </source>
</evidence>
<organism evidence="1">
    <name type="scientific">Glycine max</name>
    <name type="common">Soybean</name>
    <name type="synonym">Glycine hispida</name>
    <dbReference type="NCBI Taxonomy" id="3847"/>
    <lineage>
        <taxon>Eukaryota</taxon>
        <taxon>Viridiplantae</taxon>
        <taxon>Streptophyta</taxon>
        <taxon>Embryophyta</taxon>
        <taxon>Tracheophyta</taxon>
        <taxon>Spermatophyta</taxon>
        <taxon>Magnoliopsida</taxon>
        <taxon>eudicotyledons</taxon>
        <taxon>Gunneridae</taxon>
        <taxon>Pentapetalae</taxon>
        <taxon>rosids</taxon>
        <taxon>fabids</taxon>
        <taxon>Fabales</taxon>
        <taxon>Fabaceae</taxon>
        <taxon>Papilionoideae</taxon>
        <taxon>50 kb inversion clade</taxon>
        <taxon>NPAAA clade</taxon>
        <taxon>indigoferoid/millettioid clade</taxon>
        <taxon>Phaseoleae</taxon>
        <taxon>Glycine</taxon>
        <taxon>Glycine subgen. Soja</taxon>
    </lineage>
</organism>
<dbReference type="EMBL" id="BT093915">
    <property type="protein sequence ID" value="ACU18262.1"/>
    <property type="molecule type" value="mRNA"/>
</dbReference>
<proteinExistence type="evidence at transcript level"/>
<accession>C6T8W0</accession>
<dbReference type="AlphaFoldDB" id="C6T8W0"/>
<reference evidence="1" key="1">
    <citation type="submission" date="2009-08" db="EMBL/GenBank/DDBJ databases">
        <authorList>
            <person name="Cheung F."/>
            <person name="Xiao Y."/>
            <person name="Chan A."/>
            <person name="Moskal W."/>
            <person name="Town C.D."/>
        </authorList>
    </citation>
    <scope>NUCLEOTIDE SEQUENCE</scope>
</reference>